<dbReference type="GeneID" id="116292734"/>
<keyword evidence="1" id="KW-0732">Signal</keyword>
<dbReference type="InParanoid" id="A0A6P8HJC8"/>
<dbReference type="InterPro" id="IPR003598">
    <property type="entry name" value="Ig_sub2"/>
</dbReference>
<evidence type="ECO:0000256" key="1">
    <source>
        <dbReference type="ARBA" id="ARBA00022729"/>
    </source>
</evidence>
<accession>A0A6P8HJC8</accession>
<keyword evidence="2" id="KW-0677">Repeat</keyword>
<dbReference type="PROSITE" id="PS50835">
    <property type="entry name" value="IG_LIKE"/>
    <property type="match status" value="2"/>
</dbReference>
<keyword evidence="4" id="KW-0393">Immunoglobulin domain</keyword>
<feature type="domain" description="Ig-like" evidence="5">
    <location>
        <begin position="69"/>
        <end position="157"/>
    </location>
</feature>
<dbReference type="Pfam" id="PF13927">
    <property type="entry name" value="Ig_3"/>
    <property type="match status" value="2"/>
</dbReference>
<evidence type="ECO:0000256" key="3">
    <source>
        <dbReference type="ARBA" id="ARBA00023157"/>
    </source>
</evidence>
<dbReference type="PANTHER" id="PTHR12231:SF253">
    <property type="entry name" value="DPR-INTERACTING PROTEIN ETA, ISOFORM B-RELATED"/>
    <property type="match status" value="1"/>
</dbReference>
<evidence type="ECO:0000256" key="2">
    <source>
        <dbReference type="ARBA" id="ARBA00022737"/>
    </source>
</evidence>
<dbReference type="KEGG" id="aten:116292734"/>
<reference evidence="7" key="1">
    <citation type="submission" date="2025-08" db="UniProtKB">
        <authorList>
            <consortium name="RefSeq"/>
        </authorList>
    </citation>
    <scope>IDENTIFICATION</scope>
    <source>
        <tissue evidence="7">Tentacle</tissue>
    </source>
</reference>
<feature type="domain" description="Ig-like" evidence="5">
    <location>
        <begin position="162"/>
        <end position="249"/>
    </location>
</feature>
<proteinExistence type="predicted"/>
<dbReference type="InterPro" id="IPR051170">
    <property type="entry name" value="Neural/epithelial_adhesion"/>
</dbReference>
<dbReference type="OrthoDB" id="5963605at2759"/>
<dbReference type="SMART" id="SM00408">
    <property type="entry name" value="IGc2"/>
    <property type="match status" value="2"/>
</dbReference>
<organism evidence="6 7">
    <name type="scientific">Actinia tenebrosa</name>
    <name type="common">Australian red waratah sea anemone</name>
    <dbReference type="NCBI Taxonomy" id="6105"/>
    <lineage>
        <taxon>Eukaryota</taxon>
        <taxon>Metazoa</taxon>
        <taxon>Cnidaria</taxon>
        <taxon>Anthozoa</taxon>
        <taxon>Hexacorallia</taxon>
        <taxon>Actiniaria</taxon>
        <taxon>Actiniidae</taxon>
        <taxon>Actinia</taxon>
    </lineage>
</organism>
<protein>
    <submittedName>
        <fullName evidence="7">Opioid-binding protein/cell adhesion molecule-like</fullName>
    </submittedName>
</protein>
<dbReference type="SUPFAM" id="SSF48726">
    <property type="entry name" value="Immunoglobulin"/>
    <property type="match status" value="3"/>
</dbReference>
<dbReference type="InterPro" id="IPR036179">
    <property type="entry name" value="Ig-like_dom_sf"/>
</dbReference>
<dbReference type="Gene3D" id="2.60.40.10">
    <property type="entry name" value="Immunoglobulins"/>
    <property type="match status" value="3"/>
</dbReference>
<dbReference type="InterPro" id="IPR003599">
    <property type="entry name" value="Ig_sub"/>
</dbReference>
<evidence type="ECO:0000259" key="5">
    <source>
        <dbReference type="PROSITE" id="PS50835"/>
    </source>
</evidence>
<dbReference type="AlphaFoldDB" id="A0A6P8HJC8"/>
<dbReference type="PANTHER" id="PTHR12231">
    <property type="entry name" value="CTX-RELATED TYPE I TRANSMEMBRANE PROTEIN"/>
    <property type="match status" value="1"/>
</dbReference>
<name>A0A6P8HJC8_ACTTE</name>
<sequence>MLNKWKWNIHTNTCPARLLNPVRVSKESTATLVIHNVTLADSGTYGCVLVLTTRNPITSKVKLVVTSLPNITLNPSSSIIRVNESEGLFISCSAVGIPEPNVTWLRLRDGGKFRKNQGVGHVTINLSNITRNDSGIYNCCATNNPKENPTCRSTTISVQYKPEIDVVQSNDTVSSYNNGTVTIYCLANGVPSPLFTWYDPRNRSILTGSHTVTGVGVLELVTIDAGSYGLYKCKAENLLGYDEHIINVTQTGLKHLILLMVLMVLFMRKQSSKSCFENQVRQKLQKKGF</sequence>
<dbReference type="SMART" id="SM00409">
    <property type="entry name" value="IG"/>
    <property type="match status" value="3"/>
</dbReference>
<keyword evidence="3" id="KW-1015">Disulfide bond</keyword>
<keyword evidence="6" id="KW-1185">Reference proteome</keyword>
<evidence type="ECO:0000313" key="6">
    <source>
        <dbReference type="Proteomes" id="UP000515163"/>
    </source>
</evidence>
<dbReference type="InterPro" id="IPR013783">
    <property type="entry name" value="Ig-like_fold"/>
</dbReference>
<evidence type="ECO:0000313" key="7">
    <source>
        <dbReference type="RefSeq" id="XP_031555946.1"/>
    </source>
</evidence>
<evidence type="ECO:0000256" key="4">
    <source>
        <dbReference type="ARBA" id="ARBA00023319"/>
    </source>
</evidence>
<gene>
    <name evidence="7" type="primary">LOC116292734</name>
</gene>
<dbReference type="FunCoup" id="A0A6P8HJC8">
    <property type="interactions" value="489"/>
</dbReference>
<dbReference type="Proteomes" id="UP000515163">
    <property type="component" value="Unplaced"/>
</dbReference>
<dbReference type="InterPro" id="IPR007110">
    <property type="entry name" value="Ig-like_dom"/>
</dbReference>
<dbReference type="RefSeq" id="XP_031555946.1">
    <property type="nucleotide sequence ID" value="XM_031700086.1"/>
</dbReference>